<accession>I3VZP2</accession>
<reference evidence="1" key="1">
    <citation type="submission" date="2012-01" db="EMBL/GenBank/DDBJ databases">
        <authorList>
            <person name="Summers A.O."/>
            <person name="Wireman J."/>
        </authorList>
    </citation>
    <scope>NUCLEOTIDE SEQUENCE</scope>
    <source>
        <strain evidence="1">96A-29192</strain>
        <plasmid evidence="1">p96A29192-65</plasmid>
    </source>
</reference>
<dbReference type="AlphaFoldDB" id="I3VZP2"/>
<proteinExistence type="predicted"/>
<sequence length="47" mass="5442">MMVLINTGHQVSRTQPDCTESRKEWYPRGICFVQKQSPFPRWTGTSG</sequence>
<evidence type="ECO:0000313" key="1">
    <source>
        <dbReference type="EMBL" id="AFK88819.1"/>
    </source>
</evidence>
<dbReference type="EMBL" id="JQ418521">
    <property type="protein sequence ID" value="AFK88819.1"/>
    <property type="molecule type" value="Genomic_DNA"/>
</dbReference>
<protein>
    <submittedName>
        <fullName evidence="1">Uncharacterized protein</fullName>
    </submittedName>
</protein>
<keyword evidence="1" id="KW-0614">Plasmid</keyword>
<name>I3VZP2_9ENTR</name>
<organism evidence="1">
    <name type="scientific">Salmonella sp. 96A-29192</name>
    <dbReference type="NCBI Taxonomy" id="1179814"/>
    <lineage>
        <taxon>Bacteria</taxon>
        <taxon>Pseudomonadati</taxon>
        <taxon>Pseudomonadota</taxon>
        <taxon>Gammaproteobacteria</taxon>
        <taxon>Enterobacterales</taxon>
        <taxon>Enterobacteriaceae</taxon>
        <taxon>Salmonella</taxon>
    </lineage>
</organism>
<geneLocation type="plasmid" evidence="1">
    <name>p96A29192-65</name>
</geneLocation>